<dbReference type="Proteomes" id="UP001152797">
    <property type="component" value="Unassembled WGS sequence"/>
</dbReference>
<dbReference type="GO" id="GO:0016567">
    <property type="term" value="P:protein ubiquitination"/>
    <property type="evidence" value="ECO:0007669"/>
    <property type="project" value="TreeGrafter"/>
</dbReference>
<name>A0A9P1GEH8_9DINO</name>
<protein>
    <recommendedName>
        <fullName evidence="6">RING-type domain-containing protein</fullName>
    </recommendedName>
</protein>
<evidence type="ECO:0000313" key="7">
    <source>
        <dbReference type="EMBL" id="CAI4011021.1"/>
    </source>
</evidence>
<dbReference type="OrthoDB" id="448414at2759"/>
<dbReference type="PANTHER" id="PTHR45969:SF69">
    <property type="entry name" value="FINGER DOMAIN PROTEIN, PUTATIVE (AFU_ORTHOLOGUE AFUA_3G12190)-RELATED"/>
    <property type="match status" value="1"/>
</dbReference>
<keyword evidence="9" id="KW-1185">Reference proteome</keyword>
<keyword evidence="1" id="KW-0479">Metal-binding</keyword>
<dbReference type="Gene3D" id="1.25.40.10">
    <property type="entry name" value="Tetratricopeptide repeat domain"/>
    <property type="match status" value="1"/>
</dbReference>
<dbReference type="InterPro" id="IPR001841">
    <property type="entry name" value="Znf_RING"/>
</dbReference>
<accession>A0A9P1GEH8</accession>
<feature type="compositionally biased region" description="Basic and acidic residues" evidence="5">
    <location>
        <begin position="1"/>
        <end position="10"/>
    </location>
</feature>
<reference evidence="8" key="2">
    <citation type="submission" date="2024-04" db="EMBL/GenBank/DDBJ databases">
        <authorList>
            <person name="Chen Y."/>
            <person name="Shah S."/>
            <person name="Dougan E. K."/>
            <person name="Thang M."/>
            <person name="Chan C."/>
        </authorList>
    </citation>
    <scope>NUCLEOTIDE SEQUENCE [LARGE SCALE GENOMIC DNA]</scope>
</reference>
<dbReference type="GO" id="GO:0061630">
    <property type="term" value="F:ubiquitin protein ligase activity"/>
    <property type="evidence" value="ECO:0007669"/>
    <property type="project" value="TreeGrafter"/>
</dbReference>
<dbReference type="EMBL" id="CAMXCT010005001">
    <property type="protein sequence ID" value="CAI4011021.1"/>
    <property type="molecule type" value="Genomic_DNA"/>
</dbReference>
<proteinExistence type="predicted"/>
<dbReference type="PANTHER" id="PTHR45969">
    <property type="entry name" value="RING ZINC FINGER PROTEIN-RELATED"/>
    <property type="match status" value="1"/>
</dbReference>
<sequence length="724" mass="81899">MTHTPEKVEVTEQVSDGESTDSWFSVPTPSTARSRSGSPLPAEAVVAPEELATIYAELEEKWGRCVALYVHGSTIFANHVPQDLDLIAVVEEPKHELAQDSPDSQFVLGRCEVSVYAKECFLQKLENMDLTMLTCLNTPERFVLKALEDPRVSNLKIDLDLLEASVISYAVFTWKKFQRVLDEWKDPYKSSKNAYFVFRVMNLGCQLAEHGRIQDLKAVNAKWDVVRRVYDDLNIQPGDSNVVEAVLAHDFLLTLRDFQKQIERAKSAGGATGPSEAQPILDTCAVCLEQKEESATANDTGMLSSSGWVRLVNCRHCFHASCIAQSLRVRPDHPVCPMCRASVRMDGSSNPNVLKWFREQVRASKRSRYSYAGYPATLRIREPVEGQAPAPRVEGFASLGDACLRLAEAWCQEAEALNDQGRFKMAAEVYKRAMSLPVLPTKRFAEIQGFRAKTYRRLAENKKVSSRKQGDNDDGEEDPLVGMAAEWAIQEAEEALEKDPKCFLAAWEGAIAAKHIGWWNKGRQLAKKAMQAVPHGPQHRAERETASTLFLLMAEEEQEEKQRKVLEMQQSKQQAEPEVDAKEVEWARGVAIQLNEALKAEDFKRPHHQIWKLIGPGLKKKDADMLFSEIRQLVWEKWNPIAWQHGYRTSWDTLARKSFCARVVDVANADVAEVKALVREMEDRTCLEWPDIAEAVEKIKYDETWAYTKREDGTWGTWNGPTSL</sequence>
<dbReference type="GO" id="GO:0008270">
    <property type="term" value="F:zinc ion binding"/>
    <property type="evidence" value="ECO:0007669"/>
    <property type="project" value="UniProtKB-KW"/>
</dbReference>
<feature type="region of interest" description="Disordered" evidence="5">
    <location>
        <begin position="1"/>
        <end position="39"/>
    </location>
</feature>
<dbReference type="SUPFAM" id="SSF57850">
    <property type="entry name" value="RING/U-box"/>
    <property type="match status" value="1"/>
</dbReference>
<reference evidence="7" key="1">
    <citation type="submission" date="2022-10" db="EMBL/GenBank/DDBJ databases">
        <authorList>
            <person name="Chen Y."/>
            <person name="Dougan E. K."/>
            <person name="Chan C."/>
            <person name="Rhodes N."/>
            <person name="Thang M."/>
        </authorList>
    </citation>
    <scope>NUCLEOTIDE SEQUENCE</scope>
</reference>
<dbReference type="InterPro" id="IPR011990">
    <property type="entry name" value="TPR-like_helical_dom_sf"/>
</dbReference>
<evidence type="ECO:0000313" key="9">
    <source>
        <dbReference type="Proteomes" id="UP001152797"/>
    </source>
</evidence>
<evidence type="ECO:0000256" key="2">
    <source>
        <dbReference type="ARBA" id="ARBA00022771"/>
    </source>
</evidence>
<dbReference type="AlphaFoldDB" id="A0A9P1GEH8"/>
<dbReference type="PROSITE" id="PS50089">
    <property type="entry name" value="ZF_RING_2"/>
    <property type="match status" value="1"/>
</dbReference>
<keyword evidence="2 4" id="KW-0863">Zinc-finger</keyword>
<keyword evidence="3" id="KW-0862">Zinc</keyword>
<dbReference type="Gene3D" id="3.30.40.10">
    <property type="entry name" value="Zinc/RING finger domain, C3HC4 (zinc finger)"/>
    <property type="match status" value="1"/>
</dbReference>
<evidence type="ECO:0000313" key="8">
    <source>
        <dbReference type="EMBL" id="CAL1164396.1"/>
    </source>
</evidence>
<organism evidence="7">
    <name type="scientific">Cladocopium goreaui</name>
    <dbReference type="NCBI Taxonomy" id="2562237"/>
    <lineage>
        <taxon>Eukaryota</taxon>
        <taxon>Sar</taxon>
        <taxon>Alveolata</taxon>
        <taxon>Dinophyceae</taxon>
        <taxon>Suessiales</taxon>
        <taxon>Symbiodiniaceae</taxon>
        <taxon>Cladocopium</taxon>
    </lineage>
</organism>
<evidence type="ECO:0000256" key="5">
    <source>
        <dbReference type="SAM" id="MobiDB-lite"/>
    </source>
</evidence>
<feature type="domain" description="RING-type" evidence="6">
    <location>
        <begin position="284"/>
        <end position="340"/>
    </location>
</feature>
<comment type="caution">
    <text evidence="7">The sequence shown here is derived from an EMBL/GenBank/DDBJ whole genome shotgun (WGS) entry which is preliminary data.</text>
</comment>
<dbReference type="SUPFAM" id="SSF48452">
    <property type="entry name" value="TPR-like"/>
    <property type="match status" value="1"/>
</dbReference>
<evidence type="ECO:0000259" key="6">
    <source>
        <dbReference type="PROSITE" id="PS50089"/>
    </source>
</evidence>
<gene>
    <name evidence="7" type="ORF">C1SCF055_LOCUS36229</name>
</gene>
<dbReference type="InterPro" id="IPR013083">
    <property type="entry name" value="Znf_RING/FYVE/PHD"/>
</dbReference>
<feature type="compositionally biased region" description="Polar residues" evidence="5">
    <location>
        <begin position="12"/>
        <end position="37"/>
    </location>
</feature>
<evidence type="ECO:0000256" key="1">
    <source>
        <dbReference type="ARBA" id="ARBA00022723"/>
    </source>
</evidence>
<evidence type="ECO:0000256" key="3">
    <source>
        <dbReference type="ARBA" id="ARBA00022833"/>
    </source>
</evidence>
<dbReference type="EMBL" id="CAMXCT020005001">
    <property type="protein sequence ID" value="CAL1164396.1"/>
    <property type="molecule type" value="Genomic_DNA"/>
</dbReference>
<dbReference type="EMBL" id="CAMXCT030005001">
    <property type="protein sequence ID" value="CAL4798333.1"/>
    <property type="molecule type" value="Genomic_DNA"/>
</dbReference>
<dbReference type="SMART" id="SM00184">
    <property type="entry name" value="RING"/>
    <property type="match status" value="1"/>
</dbReference>
<evidence type="ECO:0000256" key="4">
    <source>
        <dbReference type="PROSITE-ProRule" id="PRU00175"/>
    </source>
</evidence>
<dbReference type="GO" id="GO:0005737">
    <property type="term" value="C:cytoplasm"/>
    <property type="evidence" value="ECO:0007669"/>
    <property type="project" value="UniProtKB-ARBA"/>
</dbReference>